<accession>A0A563VXN4</accession>
<keyword evidence="2" id="KW-1185">Reference proteome</keyword>
<name>A0A563VXN4_9CYAN</name>
<gene>
    <name evidence="1" type="ORF">H1P_4170001</name>
</gene>
<dbReference type="AlphaFoldDB" id="A0A563VXN4"/>
<evidence type="ECO:0000313" key="1">
    <source>
        <dbReference type="EMBL" id="VEP16186.1"/>
    </source>
</evidence>
<evidence type="ECO:0000313" key="2">
    <source>
        <dbReference type="Proteomes" id="UP000320055"/>
    </source>
</evidence>
<organism evidence="1 2">
    <name type="scientific">Hyella patelloides LEGE 07179</name>
    <dbReference type="NCBI Taxonomy" id="945734"/>
    <lineage>
        <taxon>Bacteria</taxon>
        <taxon>Bacillati</taxon>
        <taxon>Cyanobacteriota</taxon>
        <taxon>Cyanophyceae</taxon>
        <taxon>Pleurocapsales</taxon>
        <taxon>Hyellaceae</taxon>
        <taxon>Hyella</taxon>
    </lineage>
</organism>
<protein>
    <submittedName>
        <fullName evidence="1">Uncharacterized protein</fullName>
    </submittedName>
</protein>
<sequence>MTEQTAQTLKLQTISRALQDASFTFS</sequence>
<dbReference type="Proteomes" id="UP000320055">
    <property type="component" value="Unassembled WGS sequence"/>
</dbReference>
<reference evidence="1 2" key="1">
    <citation type="submission" date="2019-01" db="EMBL/GenBank/DDBJ databases">
        <authorList>
            <person name="Brito A."/>
        </authorList>
    </citation>
    <scope>NUCLEOTIDE SEQUENCE [LARGE SCALE GENOMIC DNA]</scope>
    <source>
        <strain evidence="1">1</strain>
    </source>
</reference>
<dbReference type="EMBL" id="CAACVJ010000354">
    <property type="protein sequence ID" value="VEP16186.1"/>
    <property type="molecule type" value="Genomic_DNA"/>
</dbReference>
<proteinExistence type="predicted"/>